<organism evidence="7 8">
    <name type="scientific">Vibrio porteresiae DSM 19223</name>
    <dbReference type="NCBI Taxonomy" id="1123496"/>
    <lineage>
        <taxon>Bacteria</taxon>
        <taxon>Pseudomonadati</taxon>
        <taxon>Pseudomonadota</taxon>
        <taxon>Gammaproteobacteria</taxon>
        <taxon>Vibrionales</taxon>
        <taxon>Vibrionaceae</taxon>
        <taxon>Vibrio</taxon>
    </lineage>
</organism>
<dbReference type="EMBL" id="CP138203">
    <property type="protein sequence ID" value="WPC72749.1"/>
    <property type="molecule type" value="Genomic_DNA"/>
</dbReference>
<keyword evidence="4" id="KW-0010">Activator</keyword>
<dbReference type="Proteomes" id="UP001304071">
    <property type="component" value="Chromosome 1"/>
</dbReference>
<dbReference type="Gene3D" id="1.10.10.10">
    <property type="entry name" value="Winged helix-like DNA-binding domain superfamily/Winged helix DNA-binding domain"/>
    <property type="match status" value="1"/>
</dbReference>
<dbReference type="RefSeq" id="WP_261892442.1">
    <property type="nucleotide sequence ID" value="NZ_AP024895.1"/>
</dbReference>
<accession>A0ABZ0Q8J0</accession>
<dbReference type="Pfam" id="PF00126">
    <property type="entry name" value="HTH_1"/>
    <property type="match status" value="1"/>
</dbReference>
<dbReference type="PANTHER" id="PTHR30346">
    <property type="entry name" value="TRANSCRIPTIONAL DUAL REGULATOR HCAR-RELATED"/>
    <property type="match status" value="1"/>
</dbReference>
<comment type="similarity">
    <text evidence="1">Belongs to the LysR transcriptional regulatory family.</text>
</comment>
<dbReference type="InterPro" id="IPR036390">
    <property type="entry name" value="WH_DNA-bd_sf"/>
</dbReference>
<reference evidence="7 8" key="1">
    <citation type="submission" date="2023-11" db="EMBL/GenBank/DDBJ databases">
        <title>Plant-associative lifestyle of Vibrio porteresiae and its evolutionary dynamics.</title>
        <authorList>
            <person name="Rameshkumar N."/>
            <person name="Kirti K."/>
        </authorList>
    </citation>
    <scope>NUCLEOTIDE SEQUENCE [LARGE SCALE GENOMIC DNA]</scope>
    <source>
        <strain evidence="7 8">MSSRF30</strain>
    </source>
</reference>
<dbReference type="InterPro" id="IPR036388">
    <property type="entry name" value="WH-like_DNA-bd_sf"/>
</dbReference>
<dbReference type="PRINTS" id="PR00039">
    <property type="entry name" value="HTHLYSR"/>
</dbReference>
<gene>
    <name evidence="7" type="ORF">R8Z52_11490</name>
</gene>
<dbReference type="SUPFAM" id="SSF46785">
    <property type="entry name" value="Winged helix' DNA-binding domain"/>
    <property type="match status" value="1"/>
</dbReference>
<dbReference type="InterPro" id="IPR000847">
    <property type="entry name" value="LysR_HTH_N"/>
</dbReference>
<evidence type="ECO:0000259" key="6">
    <source>
        <dbReference type="PROSITE" id="PS50931"/>
    </source>
</evidence>
<evidence type="ECO:0000256" key="2">
    <source>
        <dbReference type="ARBA" id="ARBA00023015"/>
    </source>
</evidence>
<proteinExistence type="inferred from homology"/>
<dbReference type="Pfam" id="PF03466">
    <property type="entry name" value="LysR_substrate"/>
    <property type="match status" value="1"/>
</dbReference>
<dbReference type="CDD" id="cd05466">
    <property type="entry name" value="PBP2_LTTR_substrate"/>
    <property type="match status" value="1"/>
</dbReference>
<evidence type="ECO:0000256" key="3">
    <source>
        <dbReference type="ARBA" id="ARBA00023125"/>
    </source>
</evidence>
<dbReference type="Gene3D" id="3.40.190.290">
    <property type="match status" value="1"/>
</dbReference>
<keyword evidence="2" id="KW-0805">Transcription regulation</keyword>
<protein>
    <submittedName>
        <fullName evidence="7">LysR family transcriptional regulator</fullName>
    </submittedName>
</protein>
<feature type="domain" description="HTH lysR-type" evidence="6">
    <location>
        <begin position="1"/>
        <end position="57"/>
    </location>
</feature>
<keyword evidence="3" id="KW-0238">DNA-binding</keyword>
<sequence length="272" mass="30370">MFRSLKYFVAVFEELSFSGASKRCFISQPSISAAIAQLESELACQLFVRHPKGVSPTPEGGRLYPKAKELLLGVGELKSLLIESYQQRELKLALSPFLGSERVSNIVKGLLDKIPNLELTLVDVNDAADARLITKNQCHDNEIFHPLWSDSYVLAMPKDHPLSHRMDIPLIALNNIPFISRQPCDIDDAWRYAIQDRGMALNIRATVRTEEYALDLVSAGLGVSVVPSYTVERRTDVIVKPLADIQLTRVIGLAVERDHGLPADIHAFFQFC</sequence>
<keyword evidence="5" id="KW-0804">Transcription</keyword>
<evidence type="ECO:0000256" key="1">
    <source>
        <dbReference type="ARBA" id="ARBA00009437"/>
    </source>
</evidence>
<evidence type="ECO:0000256" key="5">
    <source>
        <dbReference type="ARBA" id="ARBA00023163"/>
    </source>
</evidence>
<dbReference type="SUPFAM" id="SSF53850">
    <property type="entry name" value="Periplasmic binding protein-like II"/>
    <property type="match status" value="1"/>
</dbReference>
<dbReference type="PANTHER" id="PTHR30346:SF26">
    <property type="entry name" value="HYDROGEN PEROXIDE-INDUCIBLE GENES ACTIVATOR"/>
    <property type="match status" value="1"/>
</dbReference>
<evidence type="ECO:0000313" key="7">
    <source>
        <dbReference type="EMBL" id="WPC72749.1"/>
    </source>
</evidence>
<evidence type="ECO:0000256" key="4">
    <source>
        <dbReference type="ARBA" id="ARBA00023159"/>
    </source>
</evidence>
<keyword evidence="8" id="KW-1185">Reference proteome</keyword>
<name>A0ABZ0Q8J0_9VIBR</name>
<dbReference type="PROSITE" id="PS50931">
    <property type="entry name" value="HTH_LYSR"/>
    <property type="match status" value="1"/>
</dbReference>
<dbReference type="InterPro" id="IPR005119">
    <property type="entry name" value="LysR_subst-bd"/>
</dbReference>
<evidence type="ECO:0000313" key="8">
    <source>
        <dbReference type="Proteomes" id="UP001304071"/>
    </source>
</evidence>